<gene>
    <name evidence="2" type="ORF">GCM10023323_14270</name>
</gene>
<keyword evidence="3" id="KW-1185">Reference proteome</keyword>
<sequence length="72" mass="7577">MVHILTARPVPRIDRRFIAHPPGVAAAGPAQFTRSQSRGKFMLGKVDQNVMTPPALSAAPAGQAGVGNPDYL</sequence>
<proteinExistence type="predicted"/>
<dbReference type="Proteomes" id="UP001499878">
    <property type="component" value="Unassembled WGS sequence"/>
</dbReference>
<reference evidence="3" key="1">
    <citation type="journal article" date="2019" name="Int. J. Syst. Evol. Microbiol.">
        <title>The Global Catalogue of Microorganisms (GCM) 10K type strain sequencing project: providing services to taxonomists for standard genome sequencing and annotation.</title>
        <authorList>
            <consortium name="The Broad Institute Genomics Platform"/>
            <consortium name="The Broad Institute Genome Sequencing Center for Infectious Disease"/>
            <person name="Wu L."/>
            <person name="Ma J."/>
        </authorList>
    </citation>
    <scope>NUCLEOTIDE SEQUENCE [LARGE SCALE GENOMIC DNA]</scope>
    <source>
        <strain evidence="3">JCM 18306</strain>
    </source>
</reference>
<evidence type="ECO:0000256" key="1">
    <source>
        <dbReference type="SAM" id="MobiDB-lite"/>
    </source>
</evidence>
<comment type="caution">
    <text evidence="2">The sequence shown here is derived from an EMBL/GenBank/DDBJ whole genome shotgun (WGS) entry which is preliminary data.</text>
</comment>
<evidence type="ECO:0000313" key="3">
    <source>
        <dbReference type="Proteomes" id="UP001499878"/>
    </source>
</evidence>
<accession>A0ABP9SX67</accession>
<organism evidence="2 3">
    <name type="scientific">Streptomyces thinghirensis</name>
    <dbReference type="NCBI Taxonomy" id="551547"/>
    <lineage>
        <taxon>Bacteria</taxon>
        <taxon>Bacillati</taxon>
        <taxon>Actinomycetota</taxon>
        <taxon>Actinomycetes</taxon>
        <taxon>Kitasatosporales</taxon>
        <taxon>Streptomycetaceae</taxon>
        <taxon>Streptomyces</taxon>
    </lineage>
</organism>
<evidence type="ECO:0000313" key="2">
    <source>
        <dbReference type="EMBL" id="GAA5205746.1"/>
    </source>
</evidence>
<protein>
    <submittedName>
        <fullName evidence="2">Uncharacterized protein</fullName>
    </submittedName>
</protein>
<name>A0ABP9SX67_9ACTN</name>
<dbReference type="EMBL" id="BAABJR010000003">
    <property type="protein sequence ID" value="GAA5205746.1"/>
    <property type="molecule type" value="Genomic_DNA"/>
</dbReference>
<feature type="region of interest" description="Disordered" evidence="1">
    <location>
        <begin position="53"/>
        <end position="72"/>
    </location>
</feature>